<protein>
    <submittedName>
        <fullName evidence="2">Uncharacterized protein</fullName>
    </submittedName>
</protein>
<proteinExistence type="predicted"/>
<keyword evidence="1" id="KW-0812">Transmembrane</keyword>
<feature type="transmembrane region" description="Helical" evidence="1">
    <location>
        <begin position="12"/>
        <end position="34"/>
    </location>
</feature>
<keyword evidence="3" id="KW-1185">Reference proteome</keyword>
<reference evidence="2" key="1">
    <citation type="submission" date="2023-07" db="EMBL/GenBank/DDBJ databases">
        <authorList>
            <consortium name="AG Swart"/>
            <person name="Singh M."/>
            <person name="Singh A."/>
            <person name="Seah K."/>
            <person name="Emmerich C."/>
        </authorList>
    </citation>
    <scope>NUCLEOTIDE SEQUENCE</scope>
    <source>
        <strain evidence="2">DP1</strain>
    </source>
</reference>
<evidence type="ECO:0000313" key="2">
    <source>
        <dbReference type="EMBL" id="CAI2382461.1"/>
    </source>
</evidence>
<evidence type="ECO:0000313" key="3">
    <source>
        <dbReference type="Proteomes" id="UP001295684"/>
    </source>
</evidence>
<evidence type="ECO:0000256" key="1">
    <source>
        <dbReference type="SAM" id="Phobius"/>
    </source>
</evidence>
<sequence length="76" mass="8996">MSFNTLVIKHLTSFYIVTILCGSISASCGIYAWLCDFPFHWTEQYFYIHLITSIYYQLHAIIIHIILSNYWIILCN</sequence>
<comment type="caution">
    <text evidence="2">The sequence shown here is derived from an EMBL/GenBank/DDBJ whole genome shotgun (WGS) entry which is preliminary data.</text>
</comment>
<dbReference type="EMBL" id="CAMPGE010024638">
    <property type="protein sequence ID" value="CAI2382461.1"/>
    <property type="molecule type" value="Genomic_DNA"/>
</dbReference>
<accession>A0AAD2D7K7</accession>
<name>A0AAD2D7K7_EUPCR</name>
<organism evidence="2 3">
    <name type="scientific">Euplotes crassus</name>
    <dbReference type="NCBI Taxonomy" id="5936"/>
    <lineage>
        <taxon>Eukaryota</taxon>
        <taxon>Sar</taxon>
        <taxon>Alveolata</taxon>
        <taxon>Ciliophora</taxon>
        <taxon>Intramacronucleata</taxon>
        <taxon>Spirotrichea</taxon>
        <taxon>Hypotrichia</taxon>
        <taxon>Euplotida</taxon>
        <taxon>Euplotidae</taxon>
        <taxon>Moneuplotes</taxon>
    </lineage>
</organism>
<dbReference type="AlphaFoldDB" id="A0AAD2D7K7"/>
<dbReference type="Proteomes" id="UP001295684">
    <property type="component" value="Unassembled WGS sequence"/>
</dbReference>
<keyword evidence="1" id="KW-1133">Transmembrane helix</keyword>
<gene>
    <name evidence="2" type="ORF">ECRASSUSDP1_LOCUS23934</name>
</gene>
<feature type="transmembrane region" description="Helical" evidence="1">
    <location>
        <begin position="54"/>
        <end position="74"/>
    </location>
</feature>
<keyword evidence="1" id="KW-0472">Membrane</keyword>